<comment type="caution">
    <text evidence="3">The sequence shown here is derived from an EMBL/GenBank/DDBJ whole genome shotgun (WGS) entry which is preliminary data.</text>
</comment>
<evidence type="ECO:0000313" key="3">
    <source>
        <dbReference type="EMBL" id="GEU78347.1"/>
    </source>
</evidence>
<feature type="domain" description="Reverse transcriptase zinc-binding" evidence="2">
    <location>
        <begin position="263"/>
        <end position="324"/>
    </location>
</feature>
<feature type="domain" description="Reverse transcriptase" evidence="1">
    <location>
        <begin position="23"/>
        <end position="135"/>
    </location>
</feature>
<dbReference type="EMBL" id="BKCJ010007654">
    <property type="protein sequence ID" value="GEU78347.1"/>
    <property type="molecule type" value="Genomic_DNA"/>
</dbReference>
<keyword evidence="3" id="KW-0695">RNA-directed DNA polymerase</keyword>
<dbReference type="AlphaFoldDB" id="A0A6L2MYN2"/>
<accession>A0A6L2MYN2</accession>
<dbReference type="InterPro" id="IPR000477">
    <property type="entry name" value="RT_dom"/>
</dbReference>
<evidence type="ECO:0000259" key="2">
    <source>
        <dbReference type="Pfam" id="PF13966"/>
    </source>
</evidence>
<name>A0A6L2MYN2_TANCI</name>
<gene>
    <name evidence="3" type="ORF">Tci_050325</name>
</gene>
<sequence length="370" mass="42444">MVFFTSESSTQRFFNTWSSTRCHQDLISDVQTAFLPNRQILDGPFIINELLSWCKYKKHQAMVFKVDFAKAYDSIRWDFLEDVLIAFDFGPKWCSWISGCLNSGMASVLLNGSPSAEFQFYYGLKQGEWSSSNFFGITNILRCFSLLSGLSINLNKSNLLGVGVRPEVVKDVADSLGCLSMKAPFKYLGVMGPPFHVGLKVYLSGQISMAPADLVHSRLRDVYKIPYLDRWVLDLNGEGVFRVKDVRYILDDVFLPKVATASRWIKYVPIKVNILAWKVHLDRLPTRVNLQHRGVLISDSLCPICYSEDEDSAHMFFRCSLATNVSRLVCRWWDIVWEPLGSYSDWLHWFKSIRLSSKLKDLLEGVFYIS</sequence>
<evidence type="ECO:0000259" key="1">
    <source>
        <dbReference type="Pfam" id="PF00078"/>
    </source>
</evidence>
<proteinExistence type="predicted"/>
<dbReference type="GO" id="GO:0003964">
    <property type="term" value="F:RNA-directed DNA polymerase activity"/>
    <property type="evidence" value="ECO:0007669"/>
    <property type="project" value="UniProtKB-KW"/>
</dbReference>
<dbReference type="Pfam" id="PF00078">
    <property type="entry name" value="RVT_1"/>
    <property type="match status" value="1"/>
</dbReference>
<dbReference type="Pfam" id="PF13966">
    <property type="entry name" value="zf-RVT"/>
    <property type="match status" value="1"/>
</dbReference>
<keyword evidence="3" id="KW-0808">Transferase</keyword>
<dbReference type="InterPro" id="IPR026960">
    <property type="entry name" value="RVT-Znf"/>
</dbReference>
<organism evidence="3">
    <name type="scientific">Tanacetum cinerariifolium</name>
    <name type="common">Dalmatian daisy</name>
    <name type="synonym">Chrysanthemum cinerariifolium</name>
    <dbReference type="NCBI Taxonomy" id="118510"/>
    <lineage>
        <taxon>Eukaryota</taxon>
        <taxon>Viridiplantae</taxon>
        <taxon>Streptophyta</taxon>
        <taxon>Embryophyta</taxon>
        <taxon>Tracheophyta</taxon>
        <taxon>Spermatophyta</taxon>
        <taxon>Magnoliopsida</taxon>
        <taxon>eudicotyledons</taxon>
        <taxon>Gunneridae</taxon>
        <taxon>Pentapetalae</taxon>
        <taxon>asterids</taxon>
        <taxon>campanulids</taxon>
        <taxon>Asterales</taxon>
        <taxon>Asteraceae</taxon>
        <taxon>Asteroideae</taxon>
        <taxon>Anthemideae</taxon>
        <taxon>Anthemidinae</taxon>
        <taxon>Tanacetum</taxon>
    </lineage>
</organism>
<dbReference type="PANTHER" id="PTHR33116:SF78">
    <property type="entry name" value="OS12G0587133 PROTEIN"/>
    <property type="match status" value="1"/>
</dbReference>
<keyword evidence="3" id="KW-0548">Nucleotidyltransferase</keyword>
<protein>
    <submittedName>
        <fullName evidence="3">RNA-directed DNA polymerase, eukaryota</fullName>
    </submittedName>
</protein>
<reference evidence="3" key="1">
    <citation type="journal article" date="2019" name="Sci. Rep.">
        <title>Draft genome of Tanacetum cinerariifolium, the natural source of mosquito coil.</title>
        <authorList>
            <person name="Yamashiro T."/>
            <person name="Shiraishi A."/>
            <person name="Satake H."/>
            <person name="Nakayama K."/>
        </authorList>
    </citation>
    <scope>NUCLEOTIDE SEQUENCE</scope>
</reference>
<dbReference type="PANTHER" id="PTHR33116">
    <property type="entry name" value="REVERSE TRANSCRIPTASE ZINC-BINDING DOMAIN-CONTAINING PROTEIN-RELATED-RELATED"/>
    <property type="match status" value="1"/>
</dbReference>